<dbReference type="Gene3D" id="3.50.50.60">
    <property type="entry name" value="FAD/NAD(P)-binding domain"/>
    <property type="match status" value="1"/>
</dbReference>
<feature type="domain" description="FAD-binding" evidence="2">
    <location>
        <begin position="5"/>
        <end position="339"/>
    </location>
</feature>
<sequence>MTQTYDVVVVGTGPSGLTLANILGRLAVRVLVLEKDPALSPLPKALNIDDEFFRLLSTLGLGKAVAEHAKYPISYDYVSPLGLTLAHVDGRLTEHNFPNRAAIFQPRFEEILYEGALATGYVDVRFGSEVTGFTQDGDGVHVTSTHADGSVTHDTGRFLVGADGAHSVCRKQLGIPLDEVDGFNIRHVVIDVLDDIDDSPLALTRMGWRRNFFSMPAPNGRRFEFSLRPEETADQLLDDTTLRKLFKPYRDYDSLKIIRKVVHTFRSLLAARLGKGRAFLIGDAAHLMPVFGSQGMNSGARDAGNLGWKLARVIRGGAPPALLDTYHDERWEAVRRTIRMATVNGKLQAVHSPVVSLLRDLFFGLLRLVPPARRYIANMKYVPKPFLRSRLIEQGAETGADHEVVGRLLPNPTIRTQDGERKLDDVIGLRFAIVGVDTSQVPPDILSFARTLDARVVSVSPREATPSVKNASEPDAGVVTVNVVDDRLDAILAGYHGQWLLVRPDRIVSTAGTTEQFTSRAGTIAAAVGTT</sequence>
<evidence type="ECO:0000256" key="1">
    <source>
        <dbReference type="ARBA" id="ARBA00023002"/>
    </source>
</evidence>
<dbReference type="PANTHER" id="PTHR43476">
    <property type="entry name" value="3-(3-HYDROXY-PHENYL)PROPIONATE/3-HYDROXYCINNAMIC ACID HYDROXYLASE"/>
    <property type="match status" value="1"/>
</dbReference>
<dbReference type="EMBL" id="JAASQI010000001">
    <property type="protein sequence ID" value="NIJ56618.1"/>
    <property type="molecule type" value="Genomic_DNA"/>
</dbReference>
<dbReference type="Proteomes" id="UP001429580">
    <property type="component" value="Unassembled WGS sequence"/>
</dbReference>
<dbReference type="EC" id="1.14.13.127" evidence="3"/>
<protein>
    <submittedName>
        <fullName evidence="3">3-(3-hydroxy-phenyl)propionate hydroxylase</fullName>
        <ecNumber evidence="3">1.14.13.127</ecNumber>
    </submittedName>
</protein>
<dbReference type="InterPro" id="IPR002938">
    <property type="entry name" value="FAD-bd"/>
</dbReference>
<name>A0ABX0UUH5_9HYPH</name>
<organism evidence="3 4">
    <name type="scientific">Pseudochelatococcus lubricantis</name>
    <dbReference type="NCBI Taxonomy" id="1538102"/>
    <lineage>
        <taxon>Bacteria</taxon>
        <taxon>Pseudomonadati</taxon>
        <taxon>Pseudomonadota</taxon>
        <taxon>Alphaproteobacteria</taxon>
        <taxon>Hyphomicrobiales</taxon>
        <taxon>Chelatococcaceae</taxon>
        <taxon>Pseudochelatococcus</taxon>
    </lineage>
</organism>
<evidence type="ECO:0000313" key="4">
    <source>
        <dbReference type="Proteomes" id="UP001429580"/>
    </source>
</evidence>
<keyword evidence="1 3" id="KW-0560">Oxidoreductase</keyword>
<evidence type="ECO:0000313" key="3">
    <source>
        <dbReference type="EMBL" id="NIJ56618.1"/>
    </source>
</evidence>
<dbReference type="PRINTS" id="PR00420">
    <property type="entry name" value="RNGMNOXGNASE"/>
</dbReference>
<accession>A0ABX0UUH5</accession>
<gene>
    <name evidence="3" type="ORF">FHS82_000431</name>
</gene>
<dbReference type="Gene3D" id="3.30.70.2450">
    <property type="match status" value="1"/>
</dbReference>
<dbReference type="GO" id="GO:0008688">
    <property type="term" value="F:3-(3-hydroxyphenyl)propionate hydroxylase activity"/>
    <property type="evidence" value="ECO:0007669"/>
    <property type="project" value="UniProtKB-EC"/>
</dbReference>
<proteinExistence type="predicted"/>
<keyword evidence="4" id="KW-1185">Reference proteome</keyword>
<dbReference type="SUPFAM" id="SSF51905">
    <property type="entry name" value="FAD/NAD(P)-binding domain"/>
    <property type="match status" value="1"/>
</dbReference>
<dbReference type="Pfam" id="PF01494">
    <property type="entry name" value="FAD_binding_3"/>
    <property type="match status" value="1"/>
</dbReference>
<dbReference type="InterPro" id="IPR050631">
    <property type="entry name" value="PheA/TfdB_FAD_monoxygenase"/>
</dbReference>
<comment type="caution">
    <text evidence="3">The sequence shown here is derived from an EMBL/GenBank/DDBJ whole genome shotgun (WGS) entry which is preliminary data.</text>
</comment>
<evidence type="ECO:0000259" key="2">
    <source>
        <dbReference type="Pfam" id="PF01494"/>
    </source>
</evidence>
<dbReference type="InterPro" id="IPR036188">
    <property type="entry name" value="FAD/NAD-bd_sf"/>
</dbReference>
<dbReference type="RefSeq" id="WP_166948234.1">
    <property type="nucleotide sequence ID" value="NZ_JAASQI010000001.1"/>
</dbReference>
<dbReference type="PANTHER" id="PTHR43476:SF3">
    <property type="entry name" value="FAD-BINDING MONOOXYGENASE"/>
    <property type="match status" value="1"/>
</dbReference>
<reference evidence="3 4" key="1">
    <citation type="submission" date="2020-03" db="EMBL/GenBank/DDBJ databases">
        <title>Genomic Encyclopedia of Type Strains, Phase IV (KMG-IV): sequencing the most valuable type-strain genomes for metagenomic binning, comparative biology and taxonomic classification.</title>
        <authorList>
            <person name="Goeker M."/>
        </authorList>
    </citation>
    <scope>NUCLEOTIDE SEQUENCE [LARGE SCALE GENOMIC DNA]</scope>
    <source>
        <strain evidence="3 4">DSM 103870</strain>
    </source>
</reference>